<keyword evidence="4" id="KW-0812">Transmembrane</keyword>
<comment type="similarity">
    <text evidence="2">Belongs to the methyl-accepting chemotaxis (MCP) protein family.</text>
</comment>
<keyword evidence="4" id="KW-1133">Transmembrane helix</keyword>
<protein>
    <submittedName>
        <fullName evidence="7">Methyl-accepting chemotaxis protein</fullName>
    </submittedName>
</protein>
<dbReference type="AlphaFoldDB" id="A0A1I3GHW1"/>
<dbReference type="InterPro" id="IPR004089">
    <property type="entry name" value="MCPsignal_dom"/>
</dbReference>
<dbReference type="Gene3D" id="1.10.287.950">
    <property type="entry name" value="Methyl-accepting chemotaxis protein"/>
    <property type="match status" value="1"/>
</dbReference>
<dbReference type="Pfam" id="PF00015">
    <property type="entry name" value="MCPsignal"/>
    <property type="match status" value="1"/>
</dbReference>
<dbReference type="PANTHER" id="PTHR32089">
    <property type="entry name" value="METHYL-ACCEPTING CHEMOTAXIS PROTEIN MCPB"/>
    <property type="match status" value="1"/>
</dbReference>
<keyword evidence="4" id="KW-0472">Membrane</keyword>
<dbReference type="GO" id="GO:0016020">
    <property type="term" value="C:membrane"/>
    <property type="evidence" value="ECO:0007669"/>
    <property type="project" value="InterPro"/>
</dbReference>
<evidence type="ECO:0000256" key="2">
    <source>
        <dbReference type="ARBA" id="ARBA00029447"/>
    </source>
</evidence>
<dbReference type="Gene3D" id="6.10.340.10">
    <property type="match status" value="1"/>
</dbReference>
<proteinExistence type="inferred from homology"/>
<keyword evidence="1 3" id="KW-0807">Transducer</keyword>
<evidence type="ECO:0000256" key="3">
    <source>
        <dbReference type="PROSITE-ProRule" id="PRU00284"/>
    </source>
</evidence>
<dbReference type="PROSITE" id="PS50111">
    <property type="entry name" value="CHEMOTAXIS_TRANSDUC_2"/>
    <property type="match status" value="1"/>
</dbReference>
<dbReference type="RefSeq" id="WP_093373230.1">
    <property type="nucleotide sequence ID" value="NZ_FOQA01000009.1"/>
</dbReference>
<dbReference type="OrthoDB" id="9814363at2"/>
<organism evidence="7 8">
    <name type="scientific">Tindallia magadiensis</name>
    <dbReference type="NCBI Taxonomy" id="69895"/>
    <lineage>
        <taxon>Bacteria</taxon>
        <taxon>Bacillati</taxon>
        <taxon>Bacillota</taxon>
        <taxon>Clostridia</taxon>
        <taxon>Peptostreptococcales</taxon>
        <taxon>Tindalliaceae</taxon>
        <taxon>Tindallia</taxon>
    </lineage>
</organism>
<dbReference type="CDD" id="cd06225">
    <property type="entry name" value="HAMP"/>
    <property type="match status" value="1"/>
</dbReference>
<evidence type="ECO:0000256" key="1">
    <source>
        <dbReference type="ARBA" id="ARBA00023224"/>
    </source>
</evidence>
<evidence type="ECO:0000313" key="7">
    <source>
        <dbReference type="EMBL" id="SFI23078.1"/>
    </source>
</evidence>
<dbReference type="STRING" id="69895.SAMN05192551_10949"/>
<dbReference type="SMART" id="SM00283">
    <property type="entry name" value="MA"/>
    <property type="match status" value="1"/>
</dbReference>
<dbReference type="SMART" id="SM00304">
    <property type="entry name" value="HAMP"/>
    <property type="match status" value="1"/>
</dbReference>
<dbReference type="EMBL" id="FOQA01000009">
    <property type="protein sequence ID" value="SFI23078.1"/>
    <property type="molecule type" value="Genomic_DNA"/>
</dbReference>
<evidence type="ECO:0000259" key="6">
    <source>
        <dbReference type="PROSITE" id="PS50885"/>
    </source>
</evidence>
<evidence type="ECO:0000256" key="4">
    <source>
        <dbReference type="SAM" id="Phobius"/>
    </source>
</evidence>
<feature type="domain" description="HAMP" evidence="6">
    <location>
        <begin position="83"/>
        <end position="136"/>
    </location>
</feature>
<dbReference type="Proteomes" id="UP000199287">
    <property type="component" value="Unassembled WGS sequence"/>
</dbReference>
<name>A0A1I3GHW1_9FIRM</name>
<dbReference type="InterPro" id="IPR003660">
    <property type="entry name" value="HAMP_dom"/>
</dbReference>
<dbReference type="SUPFAM" id="SSF58104">
    <property type="entry name" value="Methyl-accepting chemotaxis protein (MCP) signaling domain"/>
    <property type="match status" value="1"/>
</dbReference>
<dbReference type="PANTHER" id="PTHR32089:SF112">
    <property type="entry name" value="LYSOZYME-LIKE PROTEIN-RELATED"/>
    <property type="match status" value="1"/>
</dbReference>
<dbReference type="Pfam" id="PF00672">
    <property type="entry name" value="HAMP"/>
    <property type="match status" value="1"/>
</dbReference>
<reference evidence="8" key="1">
    <citation type="submission" date="2016-10" db="EMBL/GenBank/DDBJ databases">
        <authorList>
            <person name="Varghese N."/>
            <person name="Submissions S."/>
        </authorList>
    </citation>
    <scope>NUCLEOTIDE SEQUENCE [LARGE SCALE GENOMIC DNA]</scope>
    <source>
        <strain evidence="8">Z-7934</strain>
    </source>
</reference>
<evidence type="ECO:0000313" key="8">
    <source>
        <dbReference type="Proteomes" id="UP000199287"/>
    </source>
</evidence>
<dbReference type="GO" id="GO:0007165">
    <property type="term" value="P:signal transduction"/>
    <property type="evidence" value="ECO:0007669"/>
    <property type="project" value="UniProtKB-KW"/>
</dbReference>
<keyword evidence="8" id="KW-1185">Reference proteome</keyword>
<accession>A0A1I3GHW1</accession>
<feature type="transmembrane region" description="Helical" evidence="4">
    <location>
        <begin position="21"/>
        <end position="40"/>
    </location>
</feature>
<evidence type="ECO:0000259" key="5">
    <source>
        <dbReference type="PROSITE" id="PS50111"/>
    </source>
</evidence>
<gene>
    <name evidence="7" type="ORF">SAMN05192551_10949</name>
</gene>
<dbReference type="PROSITE" id="PS50885">
    <property type="entry name" value="HAMP"/>
    <property type="match status" value="1"/>
</dbReference>
<sequence>MTQEQSKEEKKRKIGFGIQSKFLSGVIVALIISPTVAAFINQYVQRVLDVSVGRLFSANISILITTGINLIVVSGFILLLLRSVVLKPLAETRKALKNIAQNLDLRERIDYHSADEIGEMVKDMNSLLESMATALSEVEENTVQIVKSSEKINVRTNKTVSVASDVSKTIEEIANSSTYQAGETSSGATSINGLGEIIEAEQEYMKTLNRTTSHVKQLKEEGLETLAKVVSKTEESNQSVDQVSTIVQDSNNSAKKINEASAMIRSIAEQTNLLALNAAIESARAGEAGKGFAVVAEEIRKLAEESSKFTAEIESIVDNLTAKTSTAVETMNTLKAAVHQQSEEVKLTSQKFEGIDESIQNMLSVIEDLNAYGNEMDEKKNDIISVIEKLSSTSQQNAAGTEQAATAVQEQTASMYEIAEIVQELYEFAKSMQKNVERFSF</sequence>
<feature type="domain" description="Methyl-accepting transducer" evidence="5">
    <location>
        <begin position="155"/>
        <end position="412"/>
    </location>
</feature>
<feature type="transmembrane region" description="Helical" evidence="4">
    <location>
        <begin position="60"/>
        <end position="81"/>
    </location>
</feature>